<accession>A0A286ULN8</accession>
<gene>
    <name evidence="1" type="ORF">PNOK_0304100</name>
</gene>
<dbReference type="AlphaFoldDB" id="A0A286ULN8"/>
<organism evidence="1 2">
    <name type="scientific">Pyrrhoderma noxium</name>
    <dbReference type="NCBI Taxonomy" id="2282107"/>
    <lineage>
        <taxon>Eukaryota</taxon>
        <taxon>Fungi</taxon>
        <taxon>Dikarya</taxon>
        <taxon>Basidiomycota</taxon>
        <taxon>Agaricomycotina</taxon>
        <taxon>Agaricomycetes</taxon>
        <taxon>Hymenochaetales</taxon>
        <taxon>Hymenochaetaceae</taxon>
        <taxon>Pyrrhoderma</taxon>
    </lineage>
</organism>
<reference evidence="1 2" key="1">
    <citation type="journal article" date="2017" name="Mol. Ecol.">
        <title>Comparative and population genomic landscape of Phellinus noxius: A hypervariable fungus causing root rot in trees.</title>
        <authorList>
            <person name="Chung C.L."/>
            <person name="Lee T.J."/>
            <person name="Akiba M."/>
            <person name="Lee H.H."/>
            <person name="Kuo T.H."/>
            <person name="Liu D."/>
            <person name="Ke H.M."/>
            <person name="Yokoi T."/>
            <person name="Roa M.B."/>
            <person name="Lu M.J."/>
            <person name="Chang Y.Y."/>
            <person name="Ann P.J."/>
            <person name="Tsai J.N."/>
            <person name="Chen C.Y."/>
            <person name="Tzean S.S."/>
            <person name="Ota Y."/>
            <person name="Hattori T."/>
            <person name="Sahashi N."/>
            <person name="Liou R.F."/>
            <person name="Kikuchi T."/>
            <person name="Tsai I.J."/>
        </authorList>
    </citation>
    <scope>NUCLEOTIDE SEQUENCE [LARGE SCALE GENOMIC DNA]</scope>
    <source>
        <strain evidence="1 2">FFPRI411160</strain>
    </source>
</reference>
<name>A0A286ULN8_9AGAM</name>
<comment type="caution">
    <text evidence="1">The sequence shown here is derived from an EMBL/GenBank/DDBJ whole genome shotgun (WGS) entry which is preliminary data.</text>
</comment>
<sequence length="225" mass="25406">MDRRPTSFTWLSFKIQRLSRPQCLVQLQSTLLFEMEETSRLLQAASVLSQVLTENTIPHAFHGTILIAILANSVQCGEIFCIVEGGTAIHPFGRVRQTIEGHETLTATISPWTNRLHVTYTEPIPPVSIEILPAGEEGPRRLDQTTVARIRGLPFLSVSEFLRAKLNAWSLHARDPDAQDIVWVMTHYWQSVDINRIPEQDMERFVLSQPLAAPAWAAIKDRFAA</sequence>
<evidence type="ECO:0000313" key="2">
    <source>
        <dbReference type="Proteomes" id="UP000217199"/>
    </source>
</evidence>
<dbReference type="Proteomes" id="UP000217199">
    <property type="component" value="Unassembled WGS sequence"/>
</dbReference>
<dbReference type="OrthoDB" id="3168582at2759"/>
<dbReference type="EMBL" id="NBII01000003">
    <property type="protein sequence ID" value="PAV20414.1"/>
    <property type="molecule type" value="Genomic_DNA"/>
</dbReference>
<keyword evidence="2" id="KW-1185">Reference proteome</keyword>
<protein>
    <submittedName>
        <fullName evidence="1">Uncharacterized protein</fullName>
    </submittedName>
</protein>
<dbReference type="STRING" id="2282107.A0A286ULN8"/>
<proteinExistence type="predicted"/>
<evidence type="ECO:0000313" key="1">
    <source>
        <dbReference type="EMBL" id="PAV20414.1"/>
    </source>
</evidence>
<dbReference type="InParanoid" id="A0A286ULN8"/>